<evidence type="ECO:0000313" key="2">
    <source>
        <dbReference type="EMBL" id="QIP13077.1"/>
    </source>
</evidence>
<dbReference type="InterPro" id="IPR050900">
    <property type="entry name" value="Transposase_IS3/IS150/IS904"/>
</dbReference>
<protein>
    <submittedName>
        <fullName evidence="2">IS3 family transposase</fullName>
    </submittedName>
</protein>
<accession>A0A6G9AKU8</accession>
<feature type="domain" description="HTH-like" evidence="1">
    <location>
        <begin position="3"/>
        <end position="45"/>
    </location>
</feature>
<name>A0A6G9AKU8_9BACT</name>
<dbReference type="InterPro" id="IPR025948">
    <property type="entry name" value="HTH-like_dom"/>
</dbReference>
<reference evidence="2 3" key="1">
    <citation type="submission" date="2020-03" db="EMBL/GenBank/DDBJ databases">
        <authorList>
            <person name="Kim M.K."/>
        </authorList>
    </citation>
    <scope>NUCLEOTIDE SEQUENCE [LARGE SCALE GENOMIC DNA]</scope>
    <source>
        <strain evidence="2 3">BT328</strain>
    </source>
</reference>
<dbReference type="AlphaFoldDB" id="A0A6G9AKU8"/>
<gene>
    <name evidence="2" type="ORF">G8759_10785</name>
</gene>
<evidence type="ECO:0000259" key="1">
    <source>
        <dbReference type="Pfam" id="PF13276"/>
    </source>
</evidence>
<dbReference type="EMBL" id="CP050063">
    <property type="protein sequence ID" value="QIP13077.1"/>
    <property type="molecule type" value="Genomic_DNA"/>
</dbReference>
<dbReference type="PANTHER" id="PTHR46889:SF7">
    <property type="entry name" value="TRANSPOSASE FOR INSERTION SEQUENCE ELEMENT IS904"/>
    <property type="match status" value="1"/>
</dbReference>
<dbReference type="PANTHER" id="PTHR46889">
    <property type="entry name" value="TRANSPOSASE INSF FOR INSERTION SEQUENCE IS3B-RELATED"/>
    <property type="match status" value="1"/>
</dbReference>
<dbReference type="RefSeq" id="WP_167207808.1">
    <property type="nucleotide sequence ID" value="NZ_CP050063.1"/>
</dbReference>
<keyword evidence="3" id="KW-1185">Reference proteome</keyword>
<sequence length="84" mass="9565">MRENSRRYGSPRVLEALKEQGVKAGRHLVRRLMQEQDWQAIQPRSFVPKTTNSRHGLIACPNRLIEFGKPTSPNQAWVGDISAP</sequence>
<dbReference type="Pfam" id="PF13276">
    <property type="entry name" value="HTH_21"/>
    <property type="match status" value="1"/>
</dbReference>
<dbReference type="Proteomes" id="UP000501802">
    <property type="component" value="Chromosome"/>
</dbReference>
<organism evidence="2 3">
    <name type="scientific">Spirosoma aureum</name>
    <dbReference type="NCBI Taxonomy" id="2692134"/>
    <lineage>
        <taxon>Bacteria</taxon>
        <taxon>Pseudomonadati</taxon>
        <taxon>Bacteroidota</taxon>
        <taxon>Cytophagia</taxon>
        <taxon>Cytophagales</taxon>
        <taxon>Cytophagaceae</taxon>
        <taxon>Spirosoma</taxon>
    </lineage>
</organism>
<evidence type="ECO:0000313" key="3">
    <source>
        <dbReference type="Proteomes" id="UP000501802"/>
    </source>
</evidence>
<proteinExistence type="predicted"/>
<dbReference type="KEGG" id="spib:G8759_10785"/>